<protein>
    <recommendedName>
        <fullName evidence="3">DUF306 domain-containing protein</fullName>
    </recommendedName>
</protein>
<organism evidence="1 2">
    <name type="scientific">Mucilaginibacter gracilis</name>
    <dbReference type="NCBI Taxonomy" id="423350"/>
    <lineage>
        <taxon>Bacteria</taxon>
        <taxon>Pseudomonadati</taxon>
        <taxon>Bacteroidota</taxon>
        <taxon>Sphingobacteriia</taxon>
        <taxon>Sphingobacteriales</taxon>
        <taxon>Sphingobacteriaceae</taxon>
        <taxon>Mucilaginibacter</taxon>
    </lineage>
</organism>
<dbReference type="Proteomes" id="UP000268007">
    <property type="component" value="Unassembled WGS sequence"/>
</dbReference>
<dbReference type="PROSITE" id="PS51257">
    <property type="entry name" value="PROKAR_LIPOPROTEIN"/>
    <property type="match status" value="1"/>
</dbReference>
<name>A0A495J1F9_9SPHI</name>
<gene>
    <name evidence="1" type="ORF">BDD43_2798</name>
</gene>
<proteinExistence type="predicted"/>
<dbReference type="RefSeq" id="WP_121198201.1">
    <property type="nucleotide sequence ID" value="NZ_RBKU01000001.1"/>
</dbReference>
<accession>A0A495J1F9</accession>
<keyword evidence="2" id="KW-1185">Reference proteome</keyword>
<evidence type="ECO:0000313" key="2">
    <source>
        <dbReference type="Proteomes" id="UP000268007"/>
    </source>
</evidence>
<dbReference type="OrthoDB" id="794725at2"/>
<comment type="caution">
    <text evidence="1">The sequence shown here is derived from an EMBL/GenBank/DDBJ whole genome shotgun (WGS) entry which is preliminary data.</text>
</comment>
<dbReference type="EMBL" id="RBKU01000001">
    <property type="protein sequence ID" value="RKR82613.1"/>
    <property type="molecule type" value="Genomic_DNA"/>
</dbReference>
<evidence type="ECO:0008006" key="3">
    <source>
        <dbReference type="Google" id="ProtNLM"/>
    </source>
</evidence>
<sequence>MKKTTIFLLCALTAAIYGCSKQYNNTQVPVPTGTFTGKFTRLHQKTAGHGFDTTTANITLYTSNARLFKVSGDTSTLHAGSHGRFALNTVYIQFADSTSTAAPQAKIHLNGLYQYYYDGAIFQIAARNDTLSYIYDLKKIN</sequence>
<evidence type="ECO:0000313" key="1">
    <source>
        <dbReference type="EMBL" id="RKR82613.1"/>
    </source>
</evidence>
<dbReference type="AlphaFoldDB" id="A0A495J1F9"/>
<reference evidence="1 2" key="1">
    <citation type="submission" date="2018-10" db="EMBL/GenBank/DDBJ databases">
        <title>Genomic Encyclopedia of Archaeal and Bacterial Type Strains, Phase II (KMG-II): from individual species to whole genera.</title>
        <authorList>
            <person name="Goeker M."/>
        </authorList>
    </citation>
    <scope>NUCLEOTIDE SEQUENCE [LARGE SCALE GENOMIC DNA]</scope>
    <source>
        <strain evidence="1 2">DSM 18602</strain>
    </source>
</reference>